<feature type="non-terminal residue" evidence="1">
    <location>
        <position position="48"/>
    </location>
</feature>
<organism evidence="1">
    <name type="scientific">marine sediment metagenome</name>
    <dbReference type="NCBI Taxonomy" id="412755"/>
    <lineage>
        <taxon>unclassified sequences</taxon>
        <taxon>metagenomes</taxon>
        <taxon>ecological metagenomes</taxon>
    </lineage>
</organism>
<comment type="caution">
    <text evidence="1">The sequence shown here is derived from an EMBL/GenBank/DDBJ whole genome shotgun (WGS) entry which is preliminary data.</text>
</comment>
<proteinExistence type="predicted"/>
<dbReference type="EMBL" id="BART01037750">
    <property type="protein sequence ID" value="GAH10669.1"/>
    <property type="molecule type" value="Genomic_DNA"/>
</dbReference>
<name>X1E0G6_9ZZZZ</name>
<dbReference type="AlphaFoldDB" id="X1E0G6"/>
<reference evidence="1" key="1">
    <citation type="journal article" date="2014" name="Front. Microbiol.">
        <title>High frequency of phylogenetically diverse reductive dehalogenase-homologous genes in deep subseafloor sedimentary metagenomes.</title>
        <authorList>
            <person name="Kawai M."/>
            <person name="Futagami T."/>
            <person name="Toyoda A."/>
            <person name="Takaki Y."/>
            <person name="Nishi S."/>
            <person name="Hori S."/>
            <person name="Arai W."/>
            <person name="Tsubouchi T."/>
            <person name="Morono Y."/>
            <person name="Uchiyama I."/>
            <person name="Ito T."/>
            <person name="Fujiyama A."/>
            <person name="Inagaki F."/>
            <person name="Takami H."/>
        </authorList>
    </citation>
    <scope>NUCLEOTIDE SEQUENCE</scope>
    <source>
        <strain evidence="1">Expedition CK06-06</strain>
    </source>
</reference>
<protein>
    <submittedName>
        <fullName evidence="1">Uncharacterized protein</fullName>
    </submittedName>
</protein>
<sequence length="48" mass="5253">MVSPSFLPTVQAAKQFATKLVSIRLSPPEFVLKPELLLDEVKTSALVI</sequence>
<accession>X1E0G6</accession>
<gene>
    <name evidence="1" type="ORF">S01H4_62998</name>
</gene>
<evidence type="ECO:0000313" key="1">
    <source>
        <dbReference type="EMBL" id="GAH10669.1"/>
    </source>
</evidence>